<dbReference type="STRING" id="6198.A0A075AHW7"/>
<protein>
    <recommendedName>
        <fullName evidence="11">Integrin alpha third immunoglobulin-like domain-containing protein</fullName>
    </recommendedName>
</protein>
<gene>
    <name evidence="12" type="ORF">T265_02959</name>
</gene>
<dbReference type="PROSITE" id="PS51470">
    <property type="entry name" value="FG_GAP"/>
    <property type="match status" value="2"/>
</dbReference>
<dbReference type="GO" id="GO:0005178">
    <property type="term" value="F:integrin binding"/>
    <property type="evidence" value="ECO:0007669"/>
    <property type="project" value="TreeGrafter"/>
</dbReference>
<keyword evidence="13" id="KW-1185">Reference proteome</keyword>
<dbReference type="GO" id="GO:0007229">
    <property type="term" value="P:integrin-mediated signaling pathway"/>
    <property type="evidence" value="ECO:0007669"/>
    <property type="project" value="UniProtKB-KW"/>
</dbReference>
<sequence>MSWYFHFWTVFSLCTSSYVSALWYPKHDVSSNSTPFRHYFDPTFEHKLTNTVNQAIRDETASGFQWTSVTSFREASDNKHGSVAWIVFGGSIPNLKVHANSLAKSAVAVVGCQISAQENSPVGFKLDSCYPIEVSRVSTSNGKAGLLGFSIVSLELKSTRNTAVLVYCDPLWRHDRKHPGGGCRVRLRQDGGWASLANGEFDEFFRFCSSFNHSTPCGGGFSVDLLEVASGGNNRLSNTKMIVGLPFTQPHGEAQVIDNVLLRFQGAPSNDLSNVDILRSGELRFGTQVVWTPTQGNRIPAESPNSRPNANKTTTVDNQEIPEWWTRENLALVSSPSSQPWPTITAYRHTGFRASEVAFRIRLRTNDTLDFSGFGQTLETIRVPLSGQDIRVDYAIVVGAPFNYHPVKGPNTGRVYILCPKPGLVEQEVVSSMEGPEGQSFFGYSLANLGDVNGDGIDDIVVGAPGIQASSSQPSINGKVYIHRVTPQCTLDPIAVQFRTGPFLCVLRFMSQLLYLFCQLLIILPGLINTYWYPNHNASTDGTVYQHFIDSTLERKLTDSINNALGDAKAYAFQWVSVTGFRESLNSNLSITWIALGGSVPNRQANLTSMTKKAVAVVACALSAQKSSPVGFNLDDCHPIEVSRVSTSDHKAGLLGMSLRSLELRSTRSSSALVYCDPLWRDDMNHAGGGCRIRLRQDGRWTETATGEPTSFHSFCNSVDRSNPCGGGFSVDLLELGVNQNGRFPEAKLLVGLPFSQPFGEAQLINNALRGFQGLTEGGKQSVDVLQSEEVNFGTQVLWTPHQKEAFRSANNNTGAGSEEVNSVQSAREYLALVSSPSGKAGPSITAYRPNGFRASDVVFRIRPKISGMTTFSGFGQALETLWVPLFTNESRADYAIIVGAPFSYHSVKGPNTGRVYIVCPDLERIEQEIVGPNLDGPESYSFFGYSLARLGDIDGDGIDDIAIGAPGMRGDSNQNSVNGRVYVHRVTSDCKLAPVPLQVLEAPDKKPGDGFGIAVARGVDIDRDGWPELIVTALGEENKTTTSIPYIFTMPKHVRAHCKISVAAEDRSKELRKGSEIKVKILVSLNDMYSNELLPIPDGLTSPNIRVHQINPDVLWNERYTENANNVSYKRDRLEDFFQSEFPYSLDPDKPRFEVVGEPKPVRIRQGQMQILARLRARYEAQSIDLNIVPLRIAYRSFVRTEECASYRSEEKLCNKAEQPLVDWSECQANLVLNAPVCPGSPSGCSSDLRLSHIDDTLVHFSSAPRTVQIDFSKRRTVLRLQLENMGPTKATGVRIQIQTFGKLSSSPPAGVELQLTEVNITQAGVDATLSARPAMAGWMTHVSEAKDAVLITSRRRRSLHPNEPIWIDVGIFFAHLGTGTISTQELVNKLQEGGQLVYPGIQMRVFSETDDPDLSNNRISVNYQIVYKPRVLIGLGLQPASLIDHRKEPTVFAGAYGPRKVFSEDIGPKLEHTFVIENPGTTDLANLSLMLDLPFSTVDRKPLVYLVPEVRKLSQKGSAYSEWENLLPQIFSADGQSVGQCVVPTDYLNPLGLTVLDFDGSSHREPAEPPFSAGSQLLRAKRGSRNVGYIITRTEDFGDSKLEQVDPANEADGLGIKIRRSEKFRFQFSCDPRTTNIPTRCVSIKCTLTHLGKRDAVRLRWTGWLWAETYFNLQTPDVSFVSRLRVEHWGEVPSSLVVYKALENNVSEAVRILKFEYPTPPPFFELKQSIILRGVKPKITHRIPLWPFIVAIVAGIFVLTVLGICFYACGFFRRKSVKELKRRSAVHSQNWGDKSSSEALLTHQQDNSKTTSGSGPFVLATRHPLVVASVDARQKRPGYGENKRVKIHTKKRDMDSECLIQASPNLFCALEPEPPSPRLPAPEQHDRQHSTSSVNWSKDVEISDREVEEDIVIGEETASEACEDKPETVEQHTDEYSLNTAHSQLITSDTSDLAGTDSLLDSPTTETASTHSKNNAVVETCPQENPS</sequence>
<dbReference type="Gene3D" id="2.130.10.130">
    <property type="entry name" value="Integrin alpha, N-terminal"/>
    <property type="match status" value="2"/>
</dbReference>
<dbReference type="OrthoDB" id="5317514at2759"/>
<dbReference type="SMART" id="SM00191">
    <property type="entry name" value="Int_alpha"/>
    <property type="match status" value="5"/>
</dbReference>
<dbReference type="InterPro" id="IPR013519">
    <property type="entry name" value="Int_alpha_beta-p"/>
</dbReference>
<dbReference type="InterPro" id="IPR013517">
    <property type="entry name" value="FG-GAP"/>
</dbReference>
<keyword evidence="3" id="KW-0677">Repeat</keyword>
<dbReference type="PANTHER" id="PTHR23220">
    <property type="entry name" value="INTEGRIN ALPHA"/>
    <property type="match status" value="1"/>
</dbReference>
<feature type="transmembrane region" description="Helical" evidence="9">
    <location>
        <begin position="1747"/>
        <end position="1774"/>
    </location>
</feature>
<dbReference type="GO" id="GO:0009897">
    <property type="term" value="C:external side of plasma membrane"/>
    <property type="evidence" value="ECO:0007669"/>
    <property type="project" value="TreeGrafter"/>
</dbReference>
<dbReference type="InterPro" id="IPR032695">
    <property type="entry name" value="Integrin_dom_sf"/>
</dbReference>
<feature type="region of interest" description="Disordered" evidence="8">
    <location>
        <begin position="1941"/>
        <end position="1989"/>
    </location>
</feature>
<proteinExistence type="predicted"/>
<feature type="repeat" description="FG-GAP" evidence="7">
    <location>
        <begin position="930"/>
        <end position="994"/>
    </location>
</feature>
<organism evidence="12 13">
    <name type="scientific">Opisthorchis viverrini</name>
    <name type="common">Southeast Asian liver fluke</name>
    <dbReference type="NCBI Taxonomy" id="6198"/>
    <lineage>
        <taxon>Eukaryota</taxon>
        <taxon>Metazoa</taxon>
        <taxon>Spiralia</taxon>
        <taxon>Lophotrochozoa</taxon>
        <taxon>Platyhelminthes</taxon>
        <taxon>Trematoda</taxon>
        <taxon>Digenea</taxon>
        <taxon>Opisthorchiida</taxon>
        <taxon>Opisthorchiata</taxon>
        <taxon>Opisthorchiidae</taxon>
        <taxon>Opisthorchis</taxon>
    </lineage>
</organism>
<keyword evidence="4" id="KW-0401">Integrin</keyword>
<evidence type="ECO:0000256" key="9">
    <source>
        <dbReference type="SAM" id="Phobius"/>
    </source>
</evidence>
<name>A0A075AHW7_OPIVI</name>
<dbReference type="Proteomes" id="UP000054324">
    <property type="component" value="Unassembled WGS sequence"/>
</dbReference>
<comment type="subcellular location">
    <subcellularLocation>
        <location evidence="1">Membrane</location>
        <topology evidence="1">Single-pass type I membrane protein</topology>
    </subcellularLocation>
</comment>
<dbReference type="InterPro" id="IPR048286">
    <property type="entry name" value="Integrin_alpha_Ig-like_3"/>
</dbReference>
<evidence type="ECO:0000256" key="10">
    <source>
        <dbReference type="SAM" id="SignalP"/>
    </source>
</evidence>
<keyword evidence="2 10" id="KW-0732">Signal</keyword>
<evidence type="ECO:0000256" key="8">
    <source>
        <dbReference type="SAM" id="MobiDB-lite"/>
    </source>
</evidence>
<dbReference type="PANTHER" id="PTHR23220:SF73">
    <property type="entry name" value="INTEGRIN ALPHA-IIB"/>
    <property type="match status" value="1"/>
</dbReference>
<evidence type="ECO:0000256" key="6">
    <source>
        <dbReference type="ARBA" id="ARBA00023180"/>
    </source>
</evidence>
<keyword evidence="9" id="KW-1133">Transmembrane helix</keyword>
<dbReference type="SUPFAM" id="SSF69179">
    <property type="entry name" value="Integrin domains"/>
    <property type="match status" value="1"/>
</dbReference>
<evidence type="ECO:0000313" key="13">
    <source>
        <dbReference type="Proteomes" id="UP000054324"/>
    </source>
</evidence>
<feature type="domain" description="Integrin alpha third immunoglobulin-like" evidence="11">
    <location>
        <begin position="1462"/>
        <end position="1674"/>
    </location>
</feature>
<reference evidence="12 13" key="1">
    <citation type="submission" date="2013-11" db="EMBL/GenBank/DDBJ databases">
        <title>Opisthorchis viverrini - life in the bile duct.</title>
        <authorList>
            <person name="Young N.D."/>
            <person name="Nagarajan N."/>
            <person name="Lin S.J."/>
            <person name="Korhonen P.K."/>
            <person name="Jex A.R."/>
            <person name="Hall R.S."/>
            <person name="Safavi-Hemami H."/>
            <person name="Kaewkong W."/>
            <person name="Bertrand D."/>
            <person name="Gao S."/>
            <person name="Seet Q."/>
            <person name="Wongkham S."/>
            <person name="Teh B.T."/>
            <person name="Wongkham C."/>
            <person name="Intapan P.M."/>
            <person name="Maleewong W."/>
            <person name="Yang X."/>
            <person name="Hu M."/>
            <person name="Wang Z."/>
            <person name="Hofmann A."/>
            <person name="Sternberg P.W."/>
            <person name="Tan P."/>
            <person name="Wang J."/>
            <person name="Gasser R.B."/>
        </authorList>
    </citation>
    <scope>NUCLEOTIDE SEQUENCE [LARGE SCALE GENOMIC DNA]</scope>
</reference>
<evidence type="ECO:0000313" key="12">
    <source>
        <dbReference type="EMBL" id="KER30604.1"/>
    </source>
</evidence>
<feature type="region of interest" description="Disordered" evidence="8">
    <location>
        <begin position="1873"/>
        <end position="1899"/>
    </location>
</feature>
<keyword evidence="9" id="KW-0812">Transmembrane</keyword>
<dbReference type="SUPFAM" id="SSF69318">
    <property type="entry name" value="Integrin alpha N-terminal domain"/>
    <property type="match status" value="2"/>
</dbReference>
<dbReference type="RefSeq" id="XP_009165602.1">
    <property type="nucleotide sequence ID" value="XM_009167338.1"/>
</dbReference>
<evidence type="ECO:0000256" key="7">
    <source>
        <dbReference type="PROSITE-ProRule" id="PRU00803"/>
    </source>
</evidence>
<dbReference type="InterPro" id="IPR028994">
    <property type="entry name" value="Integrin_alpha_N"/>
</dbReference>
<dbReference type="Gene3D" id="1.20.5.930">
    <property type="entry name" value="Bicelle-embedded integrin alpha(iib) transmembrane segment"/>
    <property type="match status" value="1"/>
</dbReference>
<accession>A0A075AHW7</accession>
<dbReference type="GO" id="GO:0007160">
    <property type="term" value="P:cell-matrix adhesion"/>
    <property type="evidence" value="ECO:0007669"/>
    <property type="project" value="TreeGrafter"/>
</dbReference>
<dbReference type="GO" id="GO:0098609">
    <property type="term" value="P:cell-cell adhesion"/>
    <property type="evidence" value="ECO:0007669"/>
    <property type="project" value="TreeGrafter"/>
</dbReference>
<dbReference type="GeneID" id="20317147"/>
<dbReference type="GO" id="GO:0033627">
    <property type="term" value="P:cell adhesion mediated by integrin"/>
    <property type="evidence" value="ECO:0007669"/>
    <property type="project" value="TreeGrafter"/>
</dbReference>
<dbReference type="Gene3D" id="2.60.40.1530">
    <property type="entry name" value="ntegrin, alpha v. Chain A, domain 4"/>
    <property type="match status" value="1"/>
</dbReference>
<evidence type="ECO:0000256" key="1">
    <source>
        <dbReference type="ARBA" id="ARBA00004479"/>
    </source>
</evidence>
<keyword evidence="5 9" id="KW-0472">Membrane</keyword>
<feature type="region of interest" description="Disordered" evidence="8">
    <location>
        <begin position="295"/>
        <end position="314"/>
    </location>
</feature>
<evidence type="ECO:0000256" key="5">
    <source>
        <dbReference type="ARBA" id="ARBA00023136"/>
    </source>
</evidence>
<feature type="signal peptide" evidence="10">
    <location>
        <begin position="1"/>
        <end position="21"/>
    </location>
</feature>
<dbReference type="Pfam" id="PF20806">
    <property type="entry name" value="Integrin_A_Ig_3"/>
    <property type="match status" value="1"/>
</dbReference>
<evidence type="ECO:0000256" key="4">
    <source>
        <dbReference type="ARBA" id="ARBA00023037"/>
    </source>
</evidence>
<evidence type="ECO:0000256" key="3">
    <source>
        <dbReference type="ARBA" id="ARBA00022737"/>
    </source>
</evidence>
<keyword evidence="6" id="KW-0325">Glycoprotein</keyword>
<feature type="chain" id="PRO_5001704640" description="Integrin alpha third immunoglobulin-like domain-containing protein" evidence="10">
    <location>
        <begin position="22"/>
        <end position="1989"/>
    </location>
</feature>
<dbReference type="KEGG" id="ovi:T265_02959"/>
<evidence type="ECO:0000256" key="2">
    <source>
        <dbReference type="ARBA" id="ARBA00022729"/>
    </source>
</evidence>
<evidence type="ECO:0000259" key="11">
    <source>
        <dbReference type="Pfam" id="PF20806"/>
    </source>
</evidence>
<dbReference type="CTD" id="20317147"/>
<dbReference type="EMBL" id="KL596658">
    <property type="protein sequence ID" value="KER30604.1"/>
    <property type="molecule type" value="Genomic_DNA"/>
</dbReference>
<feature type="repeat" description="FG-GAP" evidence="7">
    <location>
        <begin position="427"/>
        <end position="492"/>
    </location>
</feature>
<dbReference type="Pfam" id="PF01839">
    <property type="entry name" value="FG-GAP"/>
    <property type="match status" value="2"/>
</dbReference>
<dbReference type="GO" id="GO:0008305">
    <property type="term" value="C:integrin complex"/>
    <property type="evidence" value="ECO:0007669"/>
    <property type="project" value="TreeGrafter"/>
</dbReference>